<accession>A0A8R7R4V9</accession>
<evidence type="ECO:0000313" key="4">
    <source>
        <dbReference type="Proteomes" id="UP000015106"/>
    </source>
</evidence>
<reference evidence="3" key="2">
    <citation type="submission" date="2018-03" db="EMBL/GenBank/DDBJ databases">
        <title>The Triticum urartu genome reveals the dynamic nature of wheat genome evolution.</title>
        <authorList>
            <person name="Ling H."/>
            <person name="Ma B."/>
            <person name="Shi X."/>
            <person name="Liu H."/>
            <person name="Dong L."/>
            <person name="Sun H."/>
            <person name="Cao Y."/>
            <person name="Gao Q."/>
            <person name="Zheng S."/>
            <person name="Li Y."/>
            <person name="Yu Y."/>
            <person name="Du H."/>
            <person name="Qi M."/>
            <person name="Li Y."/>
            <person name="Yu H."/>
            <person name="Cui Y."/>
            <person name="Wang N."/>
            <person name="Chen C."/>
            <person name="Wu H."/>
            <person name="Zhao Y."/>
            <person name="Zhang J."/>
            <person name="Li Y."/>
            <person name="Zhou W."/>
            <person name="Zhang B."/>
            <person name="Hu W."/>
            <person name="Eijk M."/>
            <person name="Tang J."/>
            <person name="Witsenboer H."/>
            <person name="Zhao S."/>
            <person name="Li Z."/>
            <person name="Zhang A."/>
            <person name="Wang D."/>
            <person name="Liang C."/>
        </authorList>
    </citation>
    <scope>NUCLEOTIDE SEQUENCE [LARGE SCALE GENOMIC DNA]</scope>
    <source>
        <strain evidence="3">cv. G1812</strain>
    </source>
</reference>
<proteinExistence type="predicted"/>
<dbReference type="Proteomes" id="UP000015106">
    <property type="component" value="Chromosome 7"/>
</dbReference>
<sequence>MEGDLIHIKMHHGGTFSMEGPLTYDGGEVSIFRDYDSERTSYFRLVRMAKDVGFKDGDELYYTVPGCSLDEGIDLIHDDNSVVKMLNFAKKHNFADIYLKHKDHENMSADPRSGLRTNEKLPEETWHVHQQTGKT</sequence>
<feature type="domain" description="PB1-like" evidence="2">
    <location>
        <begin position="4"/>
        <end position="101"/>
    </location>
</feature>
<dbReference type="AlphaFoldDB" id="A0A8R7R4V9"/>
<feature type="compositionally biased region" description="Basic and acidic residues" evidence="1">
    <location>
        <begin position="117"/>
        <end position="127"/>
    </location>
</feature>
<evidence type="ECO:0000259" key="2">
    <source>
        <dbReference type="Pfam" id="PF26130"/>
    </source>
</evidence>
<organism evidence="3 4">
    <name type="scientific">Triticum urartu</name>
    <name type="common">Red wild einkorn</name>
    <name type="synonym">Crithodium urartu</name>
    <dbReference type="NCBI Taxonomy" id="4572"/>
    <lineage>
        <taxon>Eukaryota</taxon>
        <taxon>Viridiplantae</taxon>
        <taxon>Streptophyta</taxon>
        <taxon>Embryophyta</taxon>
        <taxon>Tracheophyta</taxon>
        <taxon>Spermatophyta</taxon>
        <taxon>Magnoliopsida</taxon>
        <taxon>Liliopsida</taxon>
        <taxon>Poales</taxon>
        <taxon>Poaceae</taxon>
        <taxon>BOP clade</taxon>
        <taxon>Pooideae</taxon>
        <taxon>Triticodae</taxon>
        <taxon>Triticeae</taxon>
        <taxon>Triticinae</taxon>
        <taxon>Triticum</taxon>
    </lineage>
</organism>
<protein>
    <recommendedName>
        <fullName evidence="2">PB1-like domain-containing protein</fullName>
    </recommendedName>
</protein>
<evidence type="ECO:0000256" key="1">
    <source>
        <dbReference type="SAM" id="MobiDB-lite"/>
    </source>
</evidence>
<evidence type="ECO:0000313" key="3">
    <source>
        <dbReference type="EnsemblPlants" id="TuG1812G0700002902.01.T01"/>
    </source>
</evidence>
<feature type="region of interest" description="Disordered" evidence="1">
    <location>
        <begin position="108"/>
        <end position="135"/>
    </location>
</feature>
<reference evidence="4" key="1">
    <citation type="journal article" date="2013" name="Nature">
        <title>Draft genome of the wheat A-genome progenitor Triticum urartu.</title>
        <authorList>
            <person name="Ling H.Q."/>
            <person name="Zhao S."/>
            <person name="Liu D."/>
            <person name="Wang J."/>
            <person name="Sun H."/>
            <person name="Zhang C."/>
            <person name="Fan H."/>
            <person name="Li D."/>
            <person name="Dong L."/>
            <person name="Tao Y."/>
            <person name="Gao C."/>
            <person name="Wu H."/>
            <person name="Li Y."/>
            <person name="Cui Y."/>
            <person name="Guo X."/>
            <person name="Zheng S."/>
            <person name="Wang B."/>
            <person name="Yu K."/>
            <person name="Liang Q."/>
            <person name="Yang W."/>
            <person name="Lou X."/>
            <person name="Chen J."/>
            <person name="Feng M."/>
            <person name="Jian J."/>
            <person name="Zhang X."/>
            <person name="Luo G."/>
            <person name="Jiang Y."/>
            <person name="Liu J."/>
            <person name="Wang Z."/>
            <person name="Sha Y."/>
            <person name="Zhang B."/>
            <person name="Wu H."/>
            <person name="Tang D."/>
            <person name="Shen Q."/>
            <person name="Xue P."/>
            <person name="Zou S."/>
            <person name="Wang X."/>
            <person name="Liu X."/>
            <person name="Wang F."/>
            <person name="Yang Y."/>
            <person name="An X."/>
            <person name="Dong Z."/>
            <person name="Zhang K."/>
            <person name="Zhang X."/>
            <person name="Luo M.C."/>
            <person name="Dvorak J."/>
            <person name="Tong Y."/>
            <person name="Wang J."/>
            <person name="Yang H."/>
            <person name="Li Z."/>
            <person name="Wang D."/>
            <person name="Zhang A."/>
            <person name="Wang J."/>
        </authorList>
    </citation>
    <scope>NUCLEOTIDE SEQUENCE</scope>
    <source>
        <strain evidence="4">cv. G1812</strain>
    </source>
</reference>
<dbReference type="InterPro" id="IPR058594">
    <property type="entry name" value="PB1-like_dom_pln"/>
</dbReference>
<dbReference type="Pfam" id="PF26130">
    <property type="entry name" value="PB1-like"/>
    <property type="match status" value="1"/>
</dbReference>
<reference evidence="3" key="3">
    <citation type="submission" date="2022-06" db="UniProtKB">
        <authorList>
            <consortium name="EnsemblPlants"/>
        </authorList>
    </citation>
    <scope>IDENTIFICATION</scope>
</reference>
<dbReference type="EnsemblPlants" id="TuG1812G0700002902.01.T01">
    <property type="protein sequence ID" value="TuG1812G0700002902.01.T01"/>
    <property type="gene ID" value="TuG1812G0700002902.01"/>
</dbReference>
<dbReference type="Gramene" id="TuG1812G0700002902.01.T01">
    <property type="protein sequence ID" value="TuG1812G0700002902.01.T01"/>
    <property type="gene ID" value="TuG1812G0700002902.01"/>
</dbReference>
<keyword evidence="4" id="KW-1185">Reference proteome</keyword>
<name>A0A8R7R4V9_TRIUA</name>